<dbReference type="Gene3D" id="1.20.1280.50">
    <property type="match status" value="1"/>
</dbReference>
<sequence>MAPIRRGARLQYRRWSSLPSELLESIAQKLPCSFDYISFRSVCSAWRSATPQIKFTPVMMFPFDLTTGTIKFFSPSDDRAFLLKQDYLRDKVLCGTTEGILTLMDKRACMSLFNPFTGEQISLPQCNAQLALTSSGRRVKMINGEHWVCVSKNRSVVTLGMPIQLCSMRHFFIKEVILSPSVNFGGERYAMATLCNSKKVAYCRVGDKRWKLVDTSLSLSVGSVAYCNGRFYAMDVGGNMAFCDVGNPLSFTRHPLPVITGRYNAFKLFDSRGKLMMVVLKTYHEDPVEEELERYTYEVYRLEDQTTWVRVTNIGKDILFVSRYYNSHSQSRGGVSGYYKSHSMYLEGRLQEWKGNCICFPEPTMFMPNPAVADRVQMECVDLADGRKRFIETGETKNFIDTVTWFKPRLM</sequence>
<dbReference type="EMBL" id="CP136890">
    <property type="protein sequence ID" value="WOK94787.1"/>
    <property type="molecule type" value="Genomic_DNA"/>
</dbReference>
<keyword evidence="4" id="KW-1185">Reference proteome</keyword>
<protein>
    <submittedName>
        <fullName evidence="3">F-box protein SKIP23-like</fullName>
    </submittedName>
</protein>
<dbReference type="InterPro" id="IPR001810">
    <property type="entry name" value="F-box_dom"/>
</dbReference>
<feature type="domain" description="KIB1-4 beta-propeller" evidence="2">
    <location>
        <begin position="72"/>
        <end position="361"/>
    </location>
</feature>
<evidence type="ECO:0000259" key="2">
    <source>
        <dbReference type="Pfam" id="PF03478"/>
    </source>
</evidence>
<evidence type="ECO:0000259" key="1">
    <source>
        <dbReference type="Pfam" id="PF00646"/>
    </source>
</evidence>
<name>A0AAQ3JTQ8_9LILI</name>
<reference evidence="3 4" key="1">
    <citation type="submission" date="2023-10" db="EMBL/GenBank/DDBJ databases">
        <title>Chromosome-scale genome assembly provides insights into flower coloration mechanisms of Canna indica.</title>
        <authorList>
            <person name="Li C."/>
        </authorList>
    </citation>
    <scope>NUCLEOTIDE SEQUENCE [LARGE SCALE GENOMIC DNA]</scope>
    <source>
        <tissue evidence="3">Flower</tissue>
    </source>
</reference>
<dbReference type="SUPFAM" id="SSF81383">
    <property type="entry name" value="F-box domain"/>
    <property type="match status" value="1"/>
</dbReference>
<dbReference type="PANTHER" id="PTHR44259:SF111">
    <property type="entry name" value="OS04G0167600 PROTEIN"/>
    <property type="match status" value="1"/>
</dbReference>
<accession>A0AAQ3JTQ8</accession>
<dbReference type="InterPro" id="IPR036047">
    <property type="entry name" value="F-box-like_dom_sf"/>
</dbReference>
<dbReference type="InterPro" id="IPR005174">
    <property type="entry name" value="KIB1-4_b-propeller"/>
</dbReference>
<dbReference type="AlphaFoldDB" id="A0AAQ3JTQ8"/>
<proteinExistence type="predicted"/>
<gene>
    <name evidence="3" type="ORF">Cni_G03492</name>
</gene>
<dbReference type="InterPro" id="IPR050942">
    <property type="entry name" value="F-box_BR-signaling"/>
</dbReference>
<evidence type="ECO:0000313" key="4">
    <source>
        <dbReference type="Proteomes" id="UP001327560"/>
    </source>
</evidence>
<dbReference type="Pfam" id="PF03478">
    <property type="entry name" value="Beta-prop_KIB1-4"/>
    <property type="match status" value="1"/>
</dbReference>
<dbReference type="Pfam" id="PF00646">
    <property type="entry name" value="F-box"/>
    <property type="match status" value="1"/>
</dbReference>
<feature type="domain" description="F-box" evidence="1">
    <location>
        <begin position="15"/>
        <end position="49"/>
    </location>
</feature>
<evidence type="ECO:0000313" key="3">
    <source>
        <dbReference type="EMBL" id="WOK94787.1"/>
    </source>
</evidence>
<dbReference type="PANTHER" id="PTHR44259">
    <property type="entry name" value="OS07G0183000 PROTEIN-RELATED"/>
    <property type="match status" value="1"/>
</dbReference>
<organism evidence="3 4">
    <name type="scientific">Canna indica</name>
    <name type="common">Indian-shot</name>
    <dbReference type="NCBI Taxonomy" id="4628"/>
    <lineage>
        <taxon>Eukaryota</taxon>
        <taxon>Viridiplantae</taxon>
        <taxon>Streptophyta</taxon>
        <taxon>Embryophyta</taxon>
        <taxon>Tracheophyta</taxon>
        <taxon>Spermatophyta</taxon>
        <taxon>Magnoliopsida</taxon>
        <taxon>Liliopsida</taxon>
        <taxon>Zingiberales</taxon>
        <taxon>Cannaceae</taxon>
        <taxon>Canna</taxon>
    </lineage>
</organism>
<dbReference type="Proteomes" id="UP001327560">
    <property type="component" value="Chromosome 1"/>
</dbReference>